<dbReference type="EMBL" id="LAXJ01000002">
    <property type="protein sequence ID" value="KRS14779.1"/>
    <property type="molecule type" value="Genomic_DNA"/>
</dbReference>
<keyword evidence="3" id="KW-1185">Reference proteome</keyword>
<gene>
    <name evidence="2" type="ORF">XM53_00790</name>
</gene>
<sequence>MADLRPAGDKAHTARVEADLQKFVSYWSGMRRGGDVPLRTEIDPRGIESLLSNAFIAEKVAPGIARLRIAGTHLSDVMGMEVRGMPLSALIAPEDRGQLADALVDLFERPATLRLDLTAPGGIRRAAMAATLVVLPLRSDLGDISRALGCFVTSGPIGSTPRRFKVVACKVTPLDLTDATATGFREEQARLAPPAPKARHERPAPLSHPSERPYLRLVHSD</sequence>
<proteinExistence type="predicted"/>
<organism evidence="2 3">
    <name type="scientific">Roseovarius atlanticus</name>
    <dbReference type="NCBI Taxonomy" id="1641875"/>
    <lineage>
        <taxon>Bacteria</taxon>
        <taxon>Pseudomonadati</taxon>
        <taxon>Pseudomonadota</taxon>
        <taxon>Alphaproteobacteria</taxon>
        <taxon>Rhodobacterales</taxon>
        <taxon>Roseobacteraceae</taxon>
        <taxon>Roseovarius</taxon>
    </lineage>
</organism>
<evidence type="ECO:0000313" key="3">
    <source>
        <dbReference type="Proteomes" id="UP000051295"/>
    </source>
</evidence>
<feature type="region of interest" description="Disordered" evidence="1">
    <location>
        <begin position="186"/>
        <end position="221"/>
    </location>
</feature>
<dbReference type="AlphaFoldDB" id="A0A0T5P0V4"/>
<evidence type="ECO:0000256" key="1">
    <source>
        <dbReference type="SAM" id="MobiDB-lite"/>
    </source>
</evidence>
<dbReference type="Pfam" id="PF07310">
    <property type="entry name" value="PAS_5"/>
    <property type="match status" value="1"/>
</dbReference>
<dbReference type="InterPro" id="IPR009922">
    <property type="entry name" value="DUF1457"/>
</dbReference>
<dbReference type="PATRIC" id="fig|1641875.4.peg.1243"/>
<evidence type="ECO:0008006" key="4">
    <source>
        <dbReference type="Google" id="ProtNLM"/>
    </source>
</evidence>
<dbReference type="STRING" id="1641875.XM53_00790"/>
<comment type="caution">
    <text evidence="2">The sequence shown here is derived from an EMBL/GenBank/DDBJ whole genome shotgun (WGS) entry which is preliminary data.</text>
</comment>
<evidence type="ECO:0000313" key="2">
    <source>
        <dbReference type="EMBL" id="KRS14779.1"/>
    </source>
</evidence>
<accession>A0A0T5P0V4</accession>
<name>A0A0T5P0V4_9RHOB</name>
<reference evidence="2 3" key="1">
    <citation type="submission" date="2015-04" db="EMBL/GenBank/DDBJ databases">
        <title>The draft genome sequence of Roseovarius sp.R12b.</title>
        <authorList>
            <person name="Li G."/>
            <person name="Lai Q."/>
            <person name="Shao Z."/>
            <person name="Yan P."/>
        </authorList>
    </citation>
    <scope>NUCLEOTIDE SEQUENCE [LARGE SCALE GENOMIC DNA]</scope>
    <source>
        <strain evidence="2 3">R12B</strain>
    </source>
</reference>
<dbReference type="Proteomes" id="UP000051295">
    <property type="component" value="Unassembled WGS sequence"/>
</dbReference>
<feature type="compositionally biased region" description="Basic and acidic residues" evidence="1">
    <location>
        <begin position="209"/>
        <end position="221"/>
    </location>
</feature>
<protein>
    <recommendedName>
        <fullName evidence="4">PAS domain-containing protein</fullName>
    </recommendedName>
</protein>